<dbReference type="WBParaSite" id="TCLT_0000711001-mRNA-1">
    <property type="protein sequence ID" value="TCLT_0000711001-mRNA-1"/>
    <property type="gene ID" value="TCLT_0000711001"/>
</dbReference>
<dbReference type="Proteomes" id="UP000276776">
    <property type="component" value="Unassembled WGS sequence"/>
</dbReference>
<evidence type="ECO:0000313" key="3">
    <source>
        <dbReference type="WBParaSite" id="TCLT_0000711001-mRNA-1"/>
    </source>
</evidence>
<evidence type="ECO:0000313" key="2">
    <source>
        <dbReference type="Proteomes" id="UP000276776"/>
    </source>
</evidence>
<gene>
    <name evidence="1" type="ORF">TCLT_LOCUS7099</name>
</gene>
<proteinExistence type="predicted"/>
<accession>A0A0N5D2J6</accession>
<reference evidence="3" key="1">
    <citation type="submission" date="2017-02" db="UniProtKB">
        <authorList>
            <consortium name="WormBaseParasite"/>
        </authorList>
    </citation>
    <scope>IDENTIFICATION</scope>
</reference>
<protein>
    <submittedName>
        <fullName evidence="3">Tudor domain-containing protein</fullName>
    </submittedName>
</protein>
<name>A0A0N5D2J6_THECL</name>
<dbReference type="STRING" id="103827.A0A0N5D2J6"/>
<dbReference type="OrthoDB" id="5822351at2759"/>
<sequence length="107" mass="12417">MKLYRDDCSSALNRVDGFTCVFAKILSVIPLEVEDKTSKLYLGRVNENVSVEDVFPGDYCYLLLDATVRPIRCIRLTIVPEYIQKFAEYQLRRARALKTHNSNFYCL</sequence>
<dbReference type="OMA" id="TVRPIRC"/>
<reference evidence="1 2" key="2">
    <citation type="submission" date="2018-11" db="EMBL/GenBank/DDBJ databases">
        <authorList>
            <consortium name="Pathogen Informatics"/>
        </authorList>
    </citation>
    <scope>NUCLEOTIDE SEQUENCE [LARGE SCALE GENOMIC DNA]</scope>
</reference>
<keyword evidence="2" id="KW-1185">Reference proteome</keyword>
<dbReference type="EMBL" id="UYYF01004474">
    <property type="protein sequence ID" value="VDN04523.1"/>
    <property type="molecule type" value="Genomic_DNA"/>
</dbReference>
<evidence type="ECO:0000313" key="1">
    <source>
        <dbReference type="EMBL" id="VDN04523.1"/>
    </source>
</evidence>
<organism evidence="3">
    <name type="scientific">Thelazia callipaeda</name>
    <name type="common">Oriental eyeworm</name>
    <name type="synonym">Parasitic nematode</name>
    <dbReference type="NCBI Taxonomy" id="103827"/>
    <lineage>
        <taxon>Eukaryota</taxon>
        <taxon>Metazoa</taxon>
        <taxon>Ecdysozoa</taxon>
        <taxon>Nematoda</taxon>
        <taxon>Chromadorea</taxon>
        <taxon>Rhabditida</taxon>
        <taxon>Spirurina</taxon>
        <taxon>Spiruromorpha</taxon>
        <taxon>Thelazioidea</taxon>
        <taxon>Thelaziidae</taxon>
        <taxon>Thelazia</taxon>
    </lineage>
</organism>
<dbReference type="AlphaFoldDB" id="A0A0N5D2J6"/>